<dbReference type="PATRIC" id="fig|264459.3.peg.4520"/>
<evidence type="ECO:0000256" key="1">
    <source>
        <dbReference type="SAM" id="Phobius"/>
    </source>
</evidence>
<dbReference type="EMBL" id="LJRI01000705">
    <property type="protein sequence ID" value="KPY92661.1"/>
    <property type="molecule type" value="Genomic_DNA"/>
</dbReference>
<dbReference type="Proteomes" id="UP000050384">
    <property type="component" value="Unassembled WGS sequence"/>
</dbReference>
<keyword evidence="2" id="KW-0346">Stress response</keyword>
<keyword evidence="1" id="KW-0472">Membrane</keyword>
<name>A0A0Q0BIA2_PSESX</name>
<feature type="non-terminal residue" evidence="2">
    <location>
        <position position="52"/>
    </location>
</feature>
<evidence type="ECO:0000313" key="2">
    <source>
        <dbReference type="EMBL" id="KPY92661.1"/>
    </source>
</evidence>
<accession>A0A0Q0BIA2</accession>
<proteinExistence type="predicted"/>
<reference evidence="2 3" key="1">
    <citation type="submission" date="2015-09" db="EMBL/GenBank/DDBJ databases">
        <title>Genome announcement of multiple Pseudomonas syringae strains.</title>
        <authorList>
            <person name="Thakur S."/>
            <person name="Wang P.W."/>
            <person name="Gong Y."/>
            <person name="Weir B.S."/>
            <person name="Guttman D.S."/>
        </authorList>
    </citation>
    <scope>NUCLEOTIDE SEQUENCE [LARGE SCALE GENOMIC DNA]</scope>
    <source>
        <strain evidence="2 3">ICMP16929</strain>
    </source>
</reference>
<feature type="transmembrane region" description="Helical" evidence="1">
    <location>
        <begin position="6"/>
        <end position="28"/>
    </location>
</feature>
<keyword evidence="1" id="KW-0812">Transmembrane</keyword>
<keyword evidence="1" id="KW-1133">Transmembrane helix</keyword>
<protein>
    <submittedName>
        <fullName evidence="2">Heat shock protein DnaJ</fullName>
    </submittedName>
</protein>
<sequence>MLWPGTLIGAGVGYAIASIPGAMLGALLGQALDRRLKLQSWAHLRERLGGRA</sequence>
<organism evidence="2 3">
    <name type="scientific">Pseudomonas syringae pv. spinaceae</name>
    <dbReference type="NCBI Taxonomy" id="264459"/>
    <lineage>
        <taxon>Bacteria</taxon>
        <taxon>Pseudomonadati</taxon>
        <taxon>Pseudomonadota</taxon>
        <taxon>Gammaproteobacteria</taxon>
        <taxon>Pseudomonadales</taxon>
        <taxon>Pseudomonadaceae</taxon>
        <taxon>Pseudomonas</taxon>
        <taxon>Pseudomonas syringae</taxon>
    </lineage>
</organism>
<dbReference type="AlphaFoldDB" id="A0A0Q0BIA2"/>
<evidence type="ECO:0000313" key="3">
    <source>
        <dbReference type="Proteomes" id="UP000050384"/>
    </source>
</evidence>
<gene>
    <name evidence="2" type="ORF">ALO94_05195</name>
</gene>
<comment type="caution">
    <text evidence="2">The sequence shown here is derived from an EMBL/GenBank/DDBJ whole genome shotgun (WGS) entry which is preliminary data.</text>
</comment>